<dbReference type="AlphaFoldDB" id="A0A1F7Y1E0"/>
<accession>A0A1F7Y1E0</accession>
<gene>
    <name evidence="1" type="ORF">A2714_03030</name>
</gene>
<sequence length="110" mass="12484">MQDTGNTQTTVQTDINDFIERLILEKGFPAMSDEVRAQVKKDLLERLNDTVNAKIIAALDNKSIEEFSSLLDKNPSNEEIQNFIHENVPNAANFMANVLLEFRKTYLGLI</sequence>
<proteinExistence type="predicted"/>
<evidence type="ECO:0000313" key="1">
    <source>
        <dbReference type="EMBL" id="OGM21000.1"/>
    </source>
</evidence>
<organism evidence="1 2">
    <name type="scientific">Candidatus Woesebacteria bacterium RIFCSPHIGHO2_01_FULL_38_9</name>
    <dbReference type="NCBI Taxonomy" id="1802492"/>
    <lineage>
        <taxon>Bacteria</taxon>
        <taxon>Candidatus Woeseibacteriota</taxon>
    </lineage>
</organism>
<dbReference type="Proteomes" id="UP000178419">
    <property type="component" value="Unassembled WGS sequence"/>
</dbReference>
<dbReference type="EMBL" id="MGGE01000029">
    <property type="protein sequence ID" value="OGM21000.1"/>
    <property type="molecule type" value="Genomic_DNA"/>
</dbReference>
<protein>
    <submittedName>
        <fullName evidence="1">Uncharacterized protein</fullName>
    </submittedName>
</protein>
<name>A0A1F7Y1E0_9BACT</name>
<reference evidence="1 2" key="1">
    <citation type="journal article" date="2016" name="Nat. Commun.">
        <title>Thousands of microbial genomes shed light on interconnected biogeochemical processes in an aquifer system.</title>
        <authorList>
            <person name="Anantharaman K."/>
            <person name="Brown C.T."/>
            <person name="Hug L.A."/>
            <person name="Sharon I."/>
            <person name="Castelle C.J."/>
            <person name="Probst A.J."/>
            <person name="Thomas B.C."/>
            <person name="Singh A."/>
            <person name="Wilkins M.J."/>
            <person name="Karaoz U."/>
            <person name="Brodie E.L."/>
            <person name="Williams K.H."/>
            <person name="Hubbard S.S."/>
            <person name="Banfield J.F."/>
        </authorList>
    </citation>
    <scope>NUCLEOTIDE SEQUENCE [LARGE SCALE GENOMIC DNA]</scope>
</reference>
<evidence type="ECO:0000313" key="2">
    <source>
        <dbReference type="Proteomes" id="UP000178419"/>
    </source>
</evidence>
<comment type="caution">
    <text evidence="1">The sequence shown here is derived from an EMBL/GenBank/DDBJ whole genome shotgun (WGS) entry which is preliminary data.</text>
</comment>